<gene>
    <name evidence="2" type="ORF">IHBHHGIJ_02989</name>
    <name evidence="1" type="ORF">KFEGEMFD_02362</name>
</gene>
<evidence type="ECO:0000313" key="2">
    <source>
        <dbReference type="EMBL" id="CAA0106792.1"/>
    </source>
</evidence>
<dbReference type="Proteomes" id="UP000435877">
    <property type="component" value="Unassembled WGS sequence"/>
</dbReference>
<protein>
    <recommendedName>
        <fullName evidence="5">Nucleotidyl transferase AbiEii toxin, Type IV TA system</fullName>
    </recommendedName>
</protein>
<organism evidence="2 3">
    <name type="scientific">Zhongshania aliphaticivorans</name>
    <dbReference type="NCBI Taxonomy" id="1470434"/>
    <lineage>
        <taxon>Bacteria</taxon>
        <taxon>Pseudomonadati</taxon>
        <taxon>Pseudomonadota</taxon>
        <taxon>Gammaproteobacteria</taxon>
        <taxon>Cellvibrionales</taxon>
        <taxon>Spongiibacteraceae</taxon>
        <taxon>Zhongshania</taxon>
    </lineage>
</organism>
<name>A0A5S9PRD3_9GAMM</name>
<proteinExistence type="predicted"/>
<evidence type="ECO:0000313" key="4">
    <source>
        <dbReference type="Proteomes" id="UP000439591"/>
    </source>
</evidence>
<keyword evidence="3" id="KW-1185">Reference proteome</keyword>
<dbReference type="Pfam" id="PF08843">
    <property type="entry name" value="AbiEii"/>
    <property type="match status" value="1"/>
</dbReference>
<reference evidence="3 4" key="1">
    <citation type="submission" date="2019-11" db="EMBL/GenBank/DDBJ databases">
        <authorList>
            <person name="Holert J."/>
        </authorList>
    </citation>
    <scope>NUCLEOTIDE SEQUENCE [LARGE SCALE GENOMIC DNA]</scope>
    <source>
        <strain evidence="1">BC3_2A</strain>
        <strain evidence="2">SB11_1A</strain>
    </source>
</reference>
<evidence type="ECO:0000313" key="3">
    <source>
        <dbReference type="Proteomes" id="UP000435877"/>
    </source>
</evidence>
<dbReference type="InterPro" id="IPR014942">
    <property type="entry name" value="AbiEii"/>
</dbReference>
<evidence type="ECO:0000313" key="1">
    <source>
        <dbReference type="EMBL" id="CAA0106609.1"/>
    </source>
</evidence>
<dbReference type="AlphaFoldDB" id="A0A5S9PRD3"/>
<dbReference type="EMBL" id="CACSIM010000003">
    <property type="protein sequence ID" value="CAA0106609.1"/>
    <property type="molecule type" value="Genomic_DNA"/>
</dbReference>
<dbReference type="EMBL" id="CACSIK010000002">
    <property type="protein sequence ID" value="CAA0106792.1"/>
    <property type="molecule type" value="Genomic_DNA"/>
</dbReference>
<sequence length="214" mass="23919">MLATLSGVEHIDLDPESVGKGSEHFKVPLLYPKNFEISSALRTDLLVEFSFTQPHEAPVLKPIQSIIAKYTDGEPEVEILCLPPIEIAGDKINALMWRTLNLVRGDENYDPATMRHLHDLAALHGEIMANPALFVSLARRAFAADQLRGPRMLEDPLYESLVRAHRQIGNKKSSSAEYRTFVDAMSYADDDNTIPFELALDSFERLVALFAPES</sequence>
<evidence type="ECO:0008006" key="5">
    <source>
        <dbReference type="Google" id="ProtNLM"/>
    </source>
</evidence>
<accession>A0A5S9PRD3</accession>
<dbReference type="Proteomes" id="UP000439591">
    <property type="component" value="Unassembled WGS sequence"/>
</dbReference>